<dbReference type="SUPFAM" id="SSF49363">
    <property type="entry name" value="Purple acid phosphatase, N-terminal domain"/>
    <property type="match status" value="1"/>
</dbReference>
<reference evidence="4" key="1">
    <citation type="journal article" date="2017" name="Plant J.">
        <title>The pomegranate (Punica granatum L.) genome and the genomics of punicalagin biosynthesis.</title>
        <authorList>
            <person name="Qin G."/>
            <person name="Xu C."/>
            <person name="Ming R."/>
            <person name="Tang H."/>
            <person name="Guyot R."/>
            <person name="Kramer E.M."/>
            <person name="Hu Y."/>
            <person name="Yi X."/>
            <person name="Qi Y."/>
            <person name="Xu X."/>
            <person name="Gao Z."/>
            <person name="Pan H."/>
            <person name="Jian J."/>
            <person name="Tian Y."/>
            <person name="Yue Z."/>
            <person name="Xu Y."/>
        </authorList>
    </citation>
    <scope>NUCLEOTIDE SEQUENCE [LARGE SCALE GENOMIC DNA]</scope>
    <source>
        <strain evidence="4">cv. Dabenzi</strain>
    </source>
</reference>
<feature type="domain" description="Purple acid phosphatase C-terminal" evidence="2">
    <location>
        <begin position="72"/>
        <end position="128"/>
    </location>
</feature>
<dbReference type="Pfam" id="PF14008">
    <property type="entry name" value="Metallophos_C"/>
    <property type="match status" value="1"/>
</dbReference>
<dbReference type="InterPro" id="IPR029052">
    <property type="entry name" value="Metallo-depent_PP-like"/>
</dbReference>
<dbReference type="AlphaFoldDB" id="A0A218X5T0"/>
<sequence length="159" mass="18166">MDEPGSSTVLCWSKNNKQKKLAEGKFQTYKFYDYSSGYIHHCTISNLEERVSSIAYNVVNGQCTPVNDQSASVYIAIGDGVNFEGLATNMTEPQPSYSAYQEASFGHADFEIMNTTLAYYSWHRNQNGWNRNQDGYAVEADSLWFYNRYWHPVDDFTSA</sequence>
<dbReference type="SUPFAM" id="SSF56300">
    <property type="entry name" value="Metallo-dependent phosphatases"/>
    <property type="match status" value="1"/>
</dbReference>
<gene>
    <name evidence="3" type="ORF">CDL15_Pgr019574</name>
</gene>
<dbReference type="Gene3D" id="3.60.21.10">
    <property type="match status" value="1"/>
</dbReference>
<organism evidence="3 4">
    <name type="scientific">Punica granatum</name>
    <name type="common">Pomegranate</name>
    <dbReference type="NCBI Taxonomy" id="22663"/>
    <lineage>
        <taxon>Eukaryota</taxon>
        <taxon>Viridiplantae</taxon>
        <taxon>Streptophyta</taxon>
        <taxon>Embryophyta</taxon>
        <taxon>Tracheophyta</taxon>
        <taxon>Spermatophyta</taxon>
        <taxon>Magnoliopsida</taxon>
        <taxon>eudicotyledons</taxon>
        <taxon>Gunneridae</taxon>
        <taxon>Pentapetalae</taxon>
        <taxon>rosids</taxon>
        <taxon>malvids</taxon>
        <taxon>Myrtales</taxon>
        <taxon>Lythraceae</taxon>
        <taxon>Punica</taxon>
    </lineage>
</organism>
<dbReference type="Proteomes" id="UP000197138">
    <property type="component" value="Unassembled WGS sequence"/>
</dbReference>
<dbReference type="EMBL" id="MTKT01002229">
    <property type="protein sequence ID" value="OWM80294.1"/>
    <property type="molecule type" value="Genomic_DNA"/>
</dbReference>
<dbReference type="InterPro" id="IPR008963">
    <property type="entry name" value="Purple_acid_Pase-like_N"/>
</dbReference>
<accession>A0A218X5T0</accession>
<dbReference type="InterPro" id="IPR025733">
    <property type="entry name" value="PAPs_C"/>
</dbReference>
<dbReference type="GO" id="GO:0003993">
    <property type="term" value="F:acid phosphatase activity"/>
    <property type="evidence" value="ECO:0007669"/>
    <property type="project" value="InterPro"/>
</dbReference>
<dbReference type="InterPro" id="IPR039331">
    <property type="entry name" value="PAPs-like"/>
</dbReference>
<dbReference type="PANTHER" id="PTHR22953">
    <property type="entry name" value="ACID PHOSPHATASE RELATED"/>
    <property type="match status" value="1"/>
</dbReference>
<name>A0A218X5T0_PUNGR</name>
<evidence type="ECO:0000313" key="4">
    <source>
        <dbReference type="Proteomes" id="UP000197138"/>
    </source>
</evidence>
<evidence type="ECO:0000313" key="3">
    <source>
        <dbReference type="EMBL" id="OWM80294.1"/>
    </source>
</evidence>
<proteinExistence type="predicted"/>
<evidence type="ECO:0000256" key="1">
    <source>
        <dbReference type="ARBA" id="ARBA00022729"/>
    </source>
</evidence>
<dbReference type="PANTHER" id="PTHR22953:SF86">
    <property type="entry name" value="PURPLE ACID PHOSPHATASE 10"/>
    <property type="match status" value="1"/>
</dbReference>
<evidence type="ECO:0000259" key="2">
    <source>
        <dbReference type="Pfam" id="PF14008"/>
    </source>
</evidence>
<keyword evidence="1" id="KW-0732">Signal</keyword>
<comment type="caution">
    <text evidence="3">The sequence shown here is derived from an EMBL/GenBank/DDBJ whole genome shotgun (WGS) entry which is preliminary data.</text>
</comment>
<dbReference type="GO" id="GO:0046872">
    <property type="term" value="F:metal ion binding"/>
    <property type="evidence" value="ECO:0007669"/>
    <property type="project" value="InterPro"/>
</dbReference>
<protein>
    <recommendedName>
        <fullName evidence="2">Purple acid phosphatase C-terminal domain-containing protein</fullName>
    </recommendedName>
</protein>